<gene>
    <name evidence="4" type="ORF">FYJ37_00720</name>
</gene>
<keyword evidence="1" id="KW-0677">Repeat</keyword>
<dbReference type="Gene3D" id="1.25.40.10">
    <property type="entry name" value="Tetratricopeptide repeat domain"/>
    <property type="match status" value="2"/>
</dbReference>
<dbReference type="Proteomes" id="UP000462363">
    <property type="component" value="Unassembled WGS sequence"/>
</dbReference>
<accession>A0A844F1C0</accession>
<organism evidence="4 5">
    <name type="scientific">Clostridium scindens (strain JCM 10418 / VPI 12708)</name>
    <dbReference type="NCBI Taxonomy" id="29347"/>
    <lineage>
        <taxon>Bacteria</taxon>
        <taxon>Bacillati</taxon>
        <taxon>Bacillota</taxon>
        <taxon>Clostridia</taxon>
        <taxon>Lachnospirales</taxon>
        <taxon>Lachnospiraceae</taxon>
    </lineage>
</organism>
<name>A0A844F1C0_CLOSV</name>
<dbReference type="InterPro" id="IPR019734">
    <property type="entry name" value="TPR_rpt"/>
</dbReference>
<dbReference type="SUPFAM" id="SSF48452">
    <property type="entry name" value="TPR-like"/>
    <property type="match status" value="2"/>
</dbReference>
<evidence type="ECO:0000256" key="2">
    <source>
        <dbReference type="ARBA" id="ARBA00022803"/>
    </source>
</evidence>
<dbReference type="SMART" id="SM00028">
    <property type="entry name" value="TPR"/>
    <property type="match status" value="5"/>
</dbReference>
<dbReference type="EMBL" id="VUMB01000001">
    <property type="protein sequence ID" value="MSS38912.1"/>
    <property type="molecule type" value="Genomic_DNA"/>
</dbReference>
<evidence type="ECO:0000313" key="4">
    <source>
        <dbReference type="EMBL" id="MSS38912.1"/>
    </source>
</evidence>
<comment type="caution">
    <text evidence="4">The sequence shown here is derived from an EMBL/GenBank/DDBJ whole genome shotgun (WGS) entry which is preliminary data.</text>
</comment>
<protein>
    <recommendedName>
        <fullName evidence="6">Tetratricopeptide repeat protein</fullName>
    </recommendedName>
</protein>
<evidence type="ECO:0008006" key="6">
    <source>
        <dbReference type="Google" id="ProtNLM"/>
    </source>
</evidence>
<evidence type="ECO:0000256" key="1">
    <source>
        <dbReference type="ARBA" id="ARBA00022737"/>
    </source>
</evidence>
<dbReference type="AlphaFoldDB" id="A0A844F1C0"/>
<feature type="coiled-coil region" evidence="3">
    <location>
        <begin position="76"/>
        <end position="103"/>
    </location>
</feature>
<dbReference type="InterPro" id="IPR011990">
    <property type="entry name" value="TPR-like_helical_dom_sf"/>
</dbReference>
<sequence length="368" mass="42709">MEKQQDVMTEVKKKKWYQERSKQLIAALLVVALIGTDVVIRYASASTALIDTNPKALLDNDAYQSMDEESDRAKELWEMLENSEEIEKNLEDACEKAQRLIEEGKYKEALDPVNYIIENMNLTTEEMCQLRMLRTALCFYSGEYRKAADDCTWLIEKGRDENGYYYFMRAACRIQNTEFESSRDDLLEALDRGYEEAYCYVYLTFCEYYLEDYEHVLSYAKEALSREPGDEYKGTLIYFQALANLNLGYFEESASCMTELLDMKEYKENGELYYYRGVSELTLEKYEEAYEDFNLALKYGVPSDEGDGDDENMKTMLYYNRGVAALALNRVDDAKSDLQKVVERNNNAELTEASEELLEILNGQGTAR</sequence>
<dbReference type="PANTHER" id="PTHR44858">
    <property type="entry name" value="TETRATRICOPEPTIDE REPEAT PROTEIN 6"/>
    <property type="match status" value="1"/>
</dbReference>
<evidence type="ECO:0000313" key="5">
    <source>
        <dbReference type="Proteomes" id="UP000462363"/>
    </source>
</evidence>
<reference evidence="4 5" key="1">
    <citation type="submission" date="2019-08" db="EMBL/GenBank/DDBJ databases">
        <title>In-depth cultivation of the pig gut microbiome towards novel bacterial diversity and tailored functional studies.</title>
        <authorList>
            <person name="Wylensek D."/>
            <person name="Hitch T.C.A."/>
            <person name="Clavel T."/>
        </authorList>
    </citation>
    <scope>NUCLEOTIDE SEQUENCE [LARGE SCALE GENOMIC DNA]</scope>
    <source>
        <strain evidence="4 5">BL-389-WT-3D</strain>
    </source>
</reference>
<keyword evidence="2" id="KW-0802">TPR repeat</keyword>
<dbReference type="InterPro" id="IPR050498">
    <property type="entry name" value="Ycf3"/>
</dbReference>
<proteinExistence type="predicted"/>
<dbReference type="Pfam" id="PF13432">
    <property type="entry name" value="TPR_16"/>
    <property type="match status" value="1"/>
</dbReference>
<keyword evidence="3" id="KW-0175">Coiled coil</keyword>
<dbReference type="RefSeq" id="WP_154322492.1">
    <property type="nucleotide sequence ID" value="NZ_CAMAAA010000009.1"/>
</dbReference>
<dbReference type="PANTHER" id="PTHR44858:SF1">
    <property type="entry name" value="UDP-N-ACETYLGLUCOSAMINE--PEPTIDE N-ACETYLGLUCOSAMINYLTRANSFERASE SPINDLY-RELATED"/>
    <property type="match status" value="1"/>
</dbReference>
<evidence type="ECO:0000256" key="3">
    <source>
        <dbReference type="SAM" id="Coils"/>
    </source>
</evidence>